<dbReference type="RefSeq" id="WP_218062235.1">
    <property type="nucleotide sequence ID" value="NZ_JABXXQ010000781.1"/>
</dbReference>
<feature type="transmembrane region" description="Helical" evidence="1">
    <location>
        <begin position="170"/>
        <end position="188"/>
    </location>
</feature>
<evidence type="ECO:0000256" key="1">
    <source>
        <dbReference type="SAM" id="Phobius"/>
    </source>
</evidence>
<reference evidence="2 3" key="1">
    <citation type="submission" date="2020-06" db="EMBL/GenBank/DDBJ databases">
        <title>Description of novel acetic acid bacteria.</title>
        <authorList>
            <person name="Sombolestani A."/>
        </authorList>
    </citation>
    <scope>NUCLEOTIDE SEQUENCE [LARGE SCALE GENOMIC DNA]</scope>
    <source>
        <strain evidence="2 3">LMG 26838</strain>
    </source>
</reference>
<dbReference type="Proteomes" id="UP000565205">
    <property type="component" value="Unassembled WGS sequence"/>
</dbReference>
<organism evidence="2 3">
    <name type="scientific">Endobacter medicaginis</name>
    <dbReference type="NCBI Taxonomy" id="1181271"/>
    <lineage>
        <taxon>Bacteria</taxon>
        <taxon>Pseudomonadati</taxon>
        <taxon>Pseudomonadota</taxon>
        <taxon>Alphaproteobacteria</taxon>
        <taxon>Acetobacterales</taxon>
        <taxon>Acetobacteraceae</taxon>
        <taxon>Endobacter</taxon>
    </lineage>
</organism>
<feature type="non-terminal residue" evidence="2">
    <location>
        <position position="1"/>
    </location>
</feature>
<feature type="non-terminal residue" evidence="2">
    <location>
        <position position="253"/>
    </location>
</feature>
<comment type="caution">
    <text evidence="2">The sequence shown here is derived from an EMBL/GenBank/DDBJ whole genome shotgun (WGS) entry which is preliminary data.</text>
</comment>
<feature type="transmembrane region" description="Helical" evidence="1">
    <location>
        <begin position="14"/>
        <end position="32"/>
    </location>
</feature>
<feature type="transmembrane region" description="Helical" evidence="1">
    <location>
        <begin position="44"/>
        <end position="64"/>
    </location>
</feature>
<feature type="transmembrane region" description="Helical" evidence="1">
    <location>
        <begin position="233"/>
        <end position="252"/>
    </location>
</feature>
<keyword evidence="1" id="KW-1133">Transmembrane helix</keyword>
<sequence>MIVPAAEEVWLNTLHVQFQLALATALIVSLDAERGRTARAYRALLLVAPLSGMVSVMLLPLLALRCGVERAARRERLWQLGMLGAGAAVQVGLFYHGTDARGHVSPVLVGSAFTAKLVLEPLLGMDGAAETAKAMWVDLELHRTPWLALLAGPCAGLVLLWLALGCRSALWLLLCAGLVAIGSFVGMLDPQDVIVLRHVGERYAFVPQACALLALLAIAASRHRGMWGLLRRLLATGLCVWLAGMALVSIAAT</sequence>
<proteinExistence type="predicted"/>
<feature type="transmembrane region" description="Helical" evidence="1">
    <location>
        <begin position="76"/>
        <end position="95"/>
    </location>
</feature>
<keyword evidence="1" id="KW-0472">Membrane</keyword>
<evidence type="ECO:0000313" key="3">
    <source>
        <dbReference type="Proteomes" id="UP000565205"/>
    </source>
</evidence>
<dbReference type="AlphaFoldDB" id="A0A850NRK6"/>
<feature type="transmembrane region" description="Helical" evidence="1">
    <location>
        <begin position="145"/>
        <end position="163"/>
    </location>
</feature>
<protein>
    <submittedName>
        <fullName evidence="2">Uncharacterized protein</fullName>
    </submittedName>
</protein>
<dbReference type="EMBL" id="JABXXQ010000781">
    <property type="protein sequence ID" value="NVN32331.1"/>
    <property type="molecule type" value="Genomic_DNA"/>
</dbReference>
<name>A0A850NRK6_9PROT</name>
<accession>A0A850NRK6</accession>
<evidence type="ECO:0000313" key="2">
    <source>
        <dbReference type="EMBL" id="NVN32331.1"/>
    </source>
</evidence>
<keyword evidence="1" id="KW-0812">Transmembrane</keyword>
<feature type="transmembrane region" description="Helical" evidence="1">
    <location>
        <begin position="203"/>
        <end position="221"/>
    </location>
</feature>
<gene>
    <name evidence="2" type="ORF">HUK83_18560</name>
</gene>